<evidence type="ECO:0000313" key="2">
    <source>
        <dbReference type="Proteomes" id="UP000009183"/>
    </source>
</evidence>
<dbReference type="PaxDb" id="29760-VIT_00s0220g00100.t01"/>
<dbReference type="HOGENOM" id="CLU_2709915_0_0_1"/>
<organism evidence="1 2">
    <name type="scientific">Vitis vinifera</name>
    <name type="common">Grape</name>
    <dbReference type="NCBI Taxonomy" id="29760"/>
    <lineage>
        <taxon>Eukaryota</taxon>
        <taxon>Viridiplantae</taxon>
        <taxon>Streptophyta</taxon>
        <taxon>Embryophyta</taxon>
        <taxon>Tracheophyta</taxon>
        <taxon>Spermatophyta</taxon>
        <taxon>Magnoliopsida</taxon>
        <taxon>eudicotyledons</taxon>
        <taxon>Gunneridae</taxon>
        <taxon>Pentapetalae</taxon>
        <taxon>rosids</taxon>
        <taxon>Vitales</taxon>
        <taxon>Vitaceae</taxon>
        <taxon>Viteae</taxon>
        <taxon>Vitis</taxon>
    </lineage>
</organism>
<dbReference type="AlphaFoldDB" id="D7SYP9"/>
<dbReference type="Proteomes" id="UP000009183">
    <property type="component" value="Unassembled WGS sequence, unordered"/>
</dbReference>
<sequence>MFWEFRLCDIIYDTDKTKSRNAISRRLARLSVCLRHVIVAVLTGGENFYNGFKSNIAKEEVSLQFSEFSHLLS</sequence>
<reference evidence="2" key="1">
    <citation type="journal article" date="2007" name="Nature">
        <title>The grapevine genome sequence suggests ancestral hexaploidization in major angiosperm phyla.</title>
        <authorList>
            <consortium name="The French-Italian Public Consortium for Grapevine Genome Characterization."/>
            <person name="Jaillon O."/>
            <person name="Aury J.-M."/>
            <person name="Noel B."/>
            <person name="Policriti A."/>
            <person name="Clepet C."/>
            <person name="Casagrande A."/>
            <person name="Choisne N."/>
            <person name="Aubourg S."/>
            <person name="Vitulo N."/>
            <person name="Jubin C."/>
            <person name="Vezzi A."/>
            <person name="Legeai F."/>
            <person name="Hugueney P."/>
            <person name="Dasilva C."/>
            <person name="Horner D."/>
            <person name="Mica E."/>
            <person name="Jublot D."/>
            <person name="Poulain J."/>
            <person name="Bruyere C."/>
            <person name="Billault A."/>
            <person name="Segurens B."/>
            <person name="Gouyvenoux M."/>
            <person name="Ugarte E."/>
            <person name="Cattonaro F."/>
            <person name="Anthouard V."/>
            <person name="Vico V."/>
            <person name="Del Fabbro C."/>
            <person name="Alaux M."/>
            <person name="Di Gaspero G."/>
            <person name="Dumas V."/>
            <person name="Felice N."/>
            <person name="Paillard S."/>
            <person name="Juman I."/>
            <person name="Moroldo M."/>
            <person name="Scalabrin S."/>
            <person name="Canaguier A."/>
            <person name="Le Clainche I."/>
            <person name="Malacrida G."/>
            <person name="Durand E."/>
            <person name="Pesole G."/>
            <person name="Laucou V."/>
            <person name="Chatelet P."/>
            <person name="Merdinoglu D."/>
            <person name="Delledonne M."/>
            <person name="Pezzotti M."/>
            <person name="Lecharny A."/>
            <person name="Scarpelli C."/>
            <person name="Artiguenave F."/>
            <person name="Pe M.E."/>
            <person name="Valle G."/>
            <person name="Morgante M."/>
            <person name="Caboche M."/>
            <person name="Adam-Blondon A.-F."/>
            <person name="Weissenbach J."/>
            <person name="Quetier F."/>
            <person name="Wincker P."/>
        </authorList>
    </citation>
    <scope>NUCLEOTIDE SEQUENCE [LARGE SCALE GENOMIC DNA]</scope>
    <source>
        <strain evidence="2">cv. Pinot noir / PN40024</strain>
    </source>
</reference>
<protein>
    <submittedName>
        <fullName evidence="1">Uncharacterized protein</fullName>
    </submittedName>
</protein>
<accession>D7SYP9</accession>
<name>D7SYP9_VITVI</name>
<keyword evidence="2" id="KW-1185">Reference proteome</keyword>
<proteinExistence type="predicted"/>
<dbReference type="EMBL" id="FN595254">
    <property type="protein sequence ID" value="CBI23352.3"/>
    <property type="molecule type" value="Genomic_DNA"/>
</dbReference>
<evidence type="ECO:0000313" key="1">
    <source>
        <dbReference type="EMBL" id="CBI23352.3"/>
    </source>
</evidence>
<dbReference type="InParanoid" id="D7SYP9"/>
<gene>
    <name evidence="1" type="ORF">VIT_00s0220g00100</name>
</gene>